<evidence type="ECO:0000259" key="1">
    <source>
        <dbReference type="Pfam" id="PF20552"/>
    </source>
</evidence>
<sequence>MTEYNPKLATWFRNEPNSEAGINNIQVPGQAQNIVWQTRHREPSRYEEALVEHLEAVFATGVVELDDLVAALNARGSRTEAAALWSTDSFQAEMARLGY</sequence>
<proteinExistence type="predicted"/>
<evidence type="ECO:0000313" key="2">
    <source>
        <dbReference type="EMBL" id="UTW10167.1"/>
    </source>
</evidence>
<dbReference type="EMBL" id="CP073347">
    <property type="protein sequence ID" value="UTW10167.1"/>
    <property type="molecule type" value="Genomic_DNA"/>
</dbReference>
<protein>
    <recommendedName>
        <fullName evidence="1">Recombinase-like domain-containing protein</fullName>
    </recommendedName>
</protein>
<keyword evidence="3" id="KW-1185">Reference proteome</keyword>
<name>A0ABY5HCV3_9GAMM</name>
<feature type="domain" description="Recombinase-like" evidence="1">
    <location>
        <begin position="10"/>
        <end position="99"/>
    </location>
</feature>
<accession>A0ABY5HCV3</accession>
<gene>
    <name evidence="2" type="ORF">KDW95_12660</name>
</gene>
<reference evidence="2" key="1">
    <citation type="submission" date="2021-04" db="EMBL/GenBank/DDBJ databases">
        <title>Oceanospirillales bacteria with DddD are important DMSP degraders in coastal seawater.</title>
        <authorList>
            <person name="Liu J."/>
        </authorList>
    </citation>
    <scope>NUCLEOTIDE SEQUENCE</scope>
    <source>
        <strain evidence="2">D13-1</strain>
    </source>
</reference>
<dbReference type="Proteomes" id="UP001058461">
    <property type="component" value="Chromosome"/>
</dbReference>
<dbReference type="InterPro" id="IPR046789">
    <property type="entry name" value="HTH_62"/>
</dbReference>
<dbReference type="RefSeq" id="WP_255852181.1">
    <property type="nucleotide sequence ID" value="NZ_CP073347.1"/>
</dbReference>
<dbReference type="Pfam" id="PF20552">
    <property type="entry name" value="HTH_62"/>
    <property type="match status" value="1"/>
</dbReference>
<evidence type="ECO:0000313" key="3">
    <source>
        <dbReference type="Proteomes" id="UP001058461"/>
    </source>
</evidence>
<organism evidence="2 3">
    <name type="scientific">Marinobacterium rhizophilum</name>
    <dbReference type="NCBI Taxonomy" id="420402"/>
    <lineage>
        <taxon>Bacteria</taxon>
        <taxon>Pseudomonadati</taxon>
        <taxon>Pseudomonadota</taxon>
        <taxon>Gammaproteobacteria</taxon>
        <taxon>Oceanospirillales</taxon>
        <taxon>Oceanospirillaceae</taxon>
        <taxon>Marinobacterium</taxon>
    </lineage>
</organism>